<accession>A0A5B0R509</accession>
<dbReference type="EMBL" id="VDEP01000243">
    <property type="protein sequence ID" value="KAA1120552.1"/>
    <property type="molecule type" value="Genomic_DNA"/>
</dbReference>
<dbReference type="PANTHER" id="PTHR31912">
    <property type="entry name" value="IP13529P"/>
    <property type="match status" value="1"/>
</dbReference>
<sequence>MTNMEYNCHFLTTSNVATPLELAEPVVSQLNHLATEGSFAFDASLKQEVMYMCIPLAFLANSPMAAEFTNTPNPGKANNPCRMCHVRTDTVENRCSLEFIQEFFGHPIMPQPRRWEQTVSRSHELWDISQRKTKKEFKDKSMEYGLKDQITHRLLELQAQKAHERV</sequence>
<protein>
    <submittedName>
        <fullName evidence="1">Uncharacterized protein</fullName>
    </submittedName>
</protein>
<dbReference type="Proteomes" id="UP000325313">
    <property type="component" value="Unassembled WGS sequence"/>
</dbReference>
<dbReference type="AlphaFoldDB" id="A0A5B0R509"/>
<dbReference type="PANTHER" id="PTHR31912:SF34">
    <property type="entry name" value="NOTOCHORD-RELATED PROTEIN"/>
    <property type="match status" value="1"/>
</dbReference>
<name>A0A5B0R509_PUCGR</name>
<proteinExistence type="predicted"/>
<reference evidence="1 2" key="1">
    <citation type="submission" date="2019-05" db="EMBL/GenBank/DDBJ databases">
        <title>Emergence of the Ug99 lineage of the wheat stem rust pathogen through somatic hybridization.</title>
        <authorList>
            <person name="Li F."/>
            <person name="Upadhyaya N.M."/>
            <person name="Sperschneider J."/>
            <person name="Matny O."/>
            <person name="Nguyen-Phuc H."/>
            <person name="Mago R."/>
            <person name="Raley C."/>
            <person name="Miller M.E."/>
            <person name="Silverstein K.A.T."/>
            <person name="Henningsen E."/>
            <person name="Hirsch C.D."/>
            <person name="Visser B."/>
            <person name="Pretorius Z.A."/>
            <person name="Steffenson B.J."/>
            <person name="Schwessinger B."/>
            <person name="Dodds P.N."/>
            <person name="Figueroa M."/>
        </authorList>
    </citation>
    <scope>NUCLEOTIDE SEQUENCE [LARGE SCALE GENOMIC DNA]</scope>
    <source>
        <strain evidence="1 2">Ug99</strain>
    </source>
</reference>
<organism evidence="1 2">
    <name type="scientific">Puccinia graminis f. sp. tritici</name>
    <dbReference type="NCBI Taxonomy" id="56615"/>
    <lineage>
        <taxon>Eukaryota</taxon>
        <taxon>Fungi</taxon>
        <taxon>Dikarya</taxon>
        <taxon>Basidiomycota</taxon>
        <taxon>Pucciniomycotina</taxon>
        <taxon>Pucciniomycetes</taxon>
        <taxon>Pucciniales</taxon>
        <taxon>Pucciniaceae</taxon>
        <taxon>Puccinia</taxon>
    </lineage>
</organism>
<comment type="caution">
    <text evidence="1">The sequence shown here is derived from an EMBL/GenBank/DDBJ whole genome shotgun (WGS) entry which is preliminary data.</text>
</comment>
<evidence type="ECO:0000313" key="1">
    <source>
        <dbReference type="EMBL" id="KAA1120552.1"/>
    </source>
</evidence>
<gene>
    <name evidence="1" type="ORF">PGTUg99_018553</name>
</gene>
<evidence type="ECO:0000313" key="2">
    <source>
        <dbReference type="Proteomes" id="UP000325313"/>
    </source>
</evidence>